<evidence type="ECO:0000313" key="8">
    <source>
        <dbReference type="EMBL" id="TCK59783.1"/>
    </source>
</evidence>
<reference evidence="8 9" key="1">
    <citation type="submission" date="2019-03" db="EMBL/GenBank/DDBJ databases">
        <title>Genomic Encyclopedia of Type Strains, Phase IV (KMG-IV): sequencing the most valuable type-strain genomes for metagenomic binning, comparative biology and taxonomic classification.</title>
        <authorList>
            <person name="Goeker M."/>
        </authorList>
    </citation>
    <scope>NUCLEOTIDE SEQUENCE [LARGE SCALE GENOMIC DNA]</scope>
    <source>
        <strain evidence="8 9">DSM 18577</strain>
    </source>
</reference>
<feature type="active site" description="Proton donor/acceptor" evidence="7">
    <location>
        <position position="186"/>
    </location>
</feature>
<dbReference type="HAMAP" id="MF_00258">
    <property type="entry name" value="Glu_racemase"/>
    <property type="match status" value="1"/>
</dbReference>
<evidence type="ECO:0000256" key="6">
    <source>
        <dbReference type="ARBA" id="ARBA00023316"/>
    </source>
</evidence>
<keyword evidence="6 7" id="KW-0961">Cell wall biogenesis/degradation</keyword>
<evidence type="ECO:0000256" key="7">
    <source>
        <dbReference type="HAMAP-Rule" id="MF_00258"/>
    </source>
</evidence>
<dbReference type="EMBL" id="SMGD01000009">
    <property type="protein sequence ID" value="TCK59783.1"/>
    <property type="molecule type" value="Genomic_DNA"/>
</dbReference>
<keyword evidence="3 7" id="KW-0133">Cell shape</keyword>
<dbReference type="InterPro" id="IPR004391">
    <property type="entry name" value="Glu_race"/>
</dbReference>
<evidence type="ECO:0000256" key="1">
    <source>
        <dbReference type="ARBA" id="ARBA00001602"/>
    </source>
</evidence>
<dbReference type="AlphaFoldDB" id="A0A4R1K7K9"/>
<comment type="caution">
    <text evidence="8">The sequence shown here is derived from an EMBL/GenBank/DDBJ whole genome shotgun (WGS) entry which is preliminary data.</text>
</comment>
<gene>
    <name evidence="7" type="primary">murI</name>
    <name evidence="8" type="ORF">EV690_0612</name>
</gene>
<organism evidence="8 9">
    <name type="scientific">Celerinatantimonas diazotrophica</name>
    <dbReference type="NCBI Taxonomy" id="412034"/>
    <lineage>
        <taxon>Bacteria</taxon>
        <taxon>Pseudomonadati</taxon>
        <taxon>Pseudomonadota</taxon>
        <taxon>Gammaproteobacteria</taxon>
        <taxon>Celerinatantimonadaceae</taxon>
        <taxon>Celerinatantimonas</taxon>
    </lineage>
</organism>
<keyword evidence="5 7" id="KW-0413">Isomerase</keyword>
<dbReference type="NCBIfam" id="TIGR00067">
    <property type="entry name" value="glut_race"/>
    <property type="match status" value="1"/>
</dbReference>
<dbReference type="GO" id="GO:0008881">
    <property type="term" value="F:glutamate racemase activity"/>
    <property type="evidence" value="ECO:0007669"/>
    <property type="project" value="UniProtKB-UniRule"/>
</dbReference>
<dbReference type="PANTHER" id="PTHR21198:SF2">
    <property type="entry name" value="GLUTAMATE RACEMASE"/>
    <property type="match status" value="1"/>
</dbReference>
<keyword evidence="4 7" id="KW-0573">Peptidoglycan synthesis</keyword>
<accession>A0A4R1K7K9</accession>
<comment type="similarity">
    <text evidence="7">Belongs to the aspartate/glutamate racemases family.</text>
</comment>
<dbReference type="GO" id="GO:0071555">
    <property type="term" value="P:cell wall organization"/>
    <property type="evidence" value="ECO:0007669"/>
    <property type="project" value="UniProtKB-KW"/>
</dbReference>
<name>A0A4R1K7K9_9GAMM</name>
<evidence type="ECO:0000256" key="2">
    <source>
        <dbReference type="ARBA" id="ARBA00013090"/>
    </source>
</evidence>
<dbReference type="RefSeq" id="WP_165872639.1">
    <property type="nucleotide sequence ID" value="NZ_OU594967.1"/>
</dbReference>
<dbReference type="UniPathway" id="UPA00219"/>
<evidence type="ECO:0000256" key="4">
    <source>
        <dbReference type="ARBA" id="ARBA00022984"/>
    </source>
</evidence>
<dbReference type="FunFam" id="3.40.50.1860:FF:000001">
    <property type="entry name" value="Glutamate racemase"/>
    <property type="match status" value="1"/>
</dbReference>
<dbReference type="EC" id="5.1.1.3" evidence="2 7"/>
<feature type="binding site" evidence="7">
    <location>
        <begin position="187"/>
        <end position="188"/>
    </location>
    <ligand>
        <name>substrate</name>
    </ligand>
</feature>
<dbReference type="PROSITE" id="PS00923">
    <property type="entry name" value="ASP_GLU_RACEMASE_1"/>
    <property type="match status" value="1"/>
</dbReference>
<dbReference type="PROSITE" id="PS00924">
    <property type="entry name" value="ASP_GLU_RACEMASE_2"/>
    <property type="match status" value="1"/>
</dbReference>
<dbReference type="InterPro" id="IPR018187">
    <property type="entry name" value="Asp/Glu_racemase_AS_1"/>
</dbReference>
<dbReference type="Pfam" id="PF01177">
    <property type="entry name" value="Asp_Glu_race"/>
    <property type="match status" value="1"/>
</dbReference>
<protein>
    <recommendedName>
        <fullName evidence="2 7">Glutamate racemase</fullName>
        <ecNumber evidence="2 7">5.1.1.3</ecNumber>
    </recommendedName>
</protein>
<evidence type="ECO:0000256" key="5">
    <source>
        <dbReference type="ARBA" id="ARBA00023235"/>
    </source>
</evidence>
<evidence type="ECO:0000256" key="3">
    <source>
        <dbReference type="ARBA" id="ARBA00022960"/>
    </source>
</evidence>
<dbReference type="SUPFAM" id="SSF53681">
    <property type="entry name" value="Aspartate/glutamate racemase"/>
    <property type="match status" value="2"/>
</dbReference>
<dbReference type="GO" id="GO:0008360">
    <property type="term" value="P:regulation of cell shape"/>
    <property type="evidence" value="ECO:0007669"/>
    <property type="project" value="UniProtKB-KW"/>
</dbReference>
<proteinExistence type="inferred from homology"/>
<feature type="active site" description="Proton donor/acceptor" evidence="7">
    <location>
        <position position="73"/>
    </location>
</feature>
<comment type="catalytic activity">
    <reaction evidence="1 7">
        <text>L-glutamate = D-glutamate</text>
        <dbReference type="Rhea" id="RHEA:12813"/>
        <dbReference type="ChEBI" id="CHEBI:29985"/>
        <dbReference type="ChEBI" id="CHEBI:29986"/>
        <dbReference type="EC" id="5.1.1.3"/>
    </reaction>
</comment>
<dbReference type="GO" id="GO:0009252">
    <property type="term" value="P:peptidoglycan biosynthetic process"/>
    <property type="evidence" value="ECO:0007669"/>
    <property type="project" value="UniProtKB-UniRule"/>
</dbReference>
<evidence type="ECO:0000313" key="9">
    <source>
        <dbReference type="Proteomes" id="UP000295565"/>
    </source>
</evidence>
<feature type="binding site" evidence="7">
    <location>
        <begin position="9"/>
        <end position="10"/>
    </location>
    <ligand>
        <name>substrate</name>
    </ligand>
</feature>
<feature type="binding site" evidence="7">
    <location>
        <begin position="41"/>
        <end position="42"/>
    </location>
    <ligand>
        <name>substrate</name>
    </ligand>
</feature>
<comment type="pathway">
    <text evidence="7">Cell wall biogenesis; peptidoglycan biosynthesis.</text>
</comment>
<dbReference type="InterPro" id="IPR015942">
    <property type="entry name" value="Asp/Glu/hydantoin_racemase"/>
</dbReference>
<feature type="binding site" evidence="7">
    <location>
        <begin position="74"/>
        <end position="75"/>
    </location>
    <ligand>
        <name>substrate</name>
    </ligand>
</feature>
<dbReference type="PANTHER" id="PTHR21198">
    <property type="entry name" value="GLUTAMATE RACEMASE"/>
    <property type="match status" value="1"/>
</dbReference>
<dbReference type="InterPro" id="IPR033134">
    <property type="entry name" value="Asp/Glu_racemase_AS_2"/>
</dbReference>
<dbReference type="Gene3D" id="3.40.50.1860">
    <property type="match status" value="2"/>
</dbReference>
<sequence length="285" mass="31350">MTPHLAVFDSGVGGLSIVRSLDSQLGSYQLSYLFDNALFPYGELNEATLVARVLDLVVPFCQQQRPDLLVIACNTASTVVLKPLRQMLSIPVVGVVPAIKPACQISKSKIIGLLATPATIQRCYTKQLIERFSNHCLVLKIGSTKLVELAEQKLSGDCIQIQTRLRPILSAWLDGDVQPDVVVLGCTHFPLLRDELHQVLGDKVCLVDSGQAVAQRVASLLNIKQTGCYKMGARVGYFTQKNAHTDLLWASFKALRFSELNPLENDLCAHWPDELLMSDVESLAH</sequence>
<keyword evidence="9" id="KW-1185">Reference proteome</keyword>
<comment type="function">
    <text evidence="7">Provides the (R)-glutamate required for cell wall biosynthesis.</text>
</comment>
<dbReference type="Proteomes" id="UP000295565">
    <property type="component" value="Unassembled WGS sequence"/>
</dbReference>
<dbReference type="InterPro" id="IPR001920">
    <property type="entry name" value="Asp/Glu_race"/>
</dbReference>